<evidence type="ECO:0000313" key="4">
    <source>
        <dbReference type="Proteomes" id="UP000534286"/>
    </source>
</evidence>
<evidence type="ECO:0000256" key="1">
    <source>
        <dbReference type="SAM" id="Phobius"/>
    </source>
</evidence>
<proteinExistence type="predicted"/>
<protein>
    <recommendedName>
        <fullName evidence="2">DUF6286 domain-containing protein</fullName>
    </recommendedName>
</protein>
<feature type="transmembrane region" description="Helical" evidence="1">
    <location>
        <begin position="37"/>
        <end position="60"/>
    </location>
</feature>
<feature type="domain" description="DUF6286" evidence="2">
    <location>
        <begin position="96"/>
        <end position="200"/>
    </location>
</feature>
<feature type="transmembrane region" description="Helical" evidence="1">
    <location>
        <begin position="88"/>
        <end position="107"/>
    </location>
</feature>
<evidence type="ECO:0000313" key="3">
    <source>
        <dbReference type="EMBL" id="MBB4940276.1"/>
    </source>
</evidence>
<keyword evidence="4" id="KW-1185">Reference proteome</keyword>
<dbReference type="InterPro" id="IPR046253">
    <property type="entry name" value="DUF6286"/>
</dbReference>
<comment type="caution">
    <text evidence="3">The sequence shown here is derived from an EMBL/GenBank/DDBJ whole genome shotgun (WGS) entry which is preliminary data.</text>
</comment>
<dbReference type="Pfam" id="PF19803">
    <property type="entry name" value="DUF6286"/>
    <property type="match status" value="1"/>
</dbReference>
<accession>A0A7W7WAS5</accession>
<evidence type="ECO:0000259" key="2">
    <source>
        <dbReference type="Pfam" id="PF19803"/>
    </source>
</evidence>
<keyword evidence="1" id="KW-0472">Membrane</keyword>
<dbReference type="EMBL" id="JACHJU010000001">
    <property type="protein sequence ID" value="MBB4940276.1"/>
    <property type="molecule type" value="Genomic_DNA"/>
</dbReference>
<name>A0A7W7WAS5_9ACTN</name>
<gene>
    <name evidence="3" type="ORF">FHR32_004581</name>
</gene>
<organism evidence="3 4">
    <name type="scientific">Streptosporangium album</name>
    <dbReference type="NCBI Taxonomy" id="47479"/>
    <lineage>
        <taxon>Bacteria</taxon>
        <taxon>Bacillati</taxon>
        <taxon>Actinomycetota</taxon>
        <taxon>Actinomycetes</taxon>
        <taxon>Streptosporangiales</taxon>
        <taxon>Streptosporangiaceae</taxon>
        <taxon>Streptosporangium</taxon>
    </lineage>
</organism>
<dbReference type="Proteomes" id="UP000534286">
    <property type="component" value="Unassembled WGS sequence"/>
</dbReference>
<keyword evidence="1" id="KW-1133">Transmembrane helix</keyword>
<dbReference type="RefSeq" id="WP_184756113.1">
    <property type="nucleotide sequence ID" value="NZ_BAABEK010000001.1"/>
</dbReference>
<keyword evidence="1" id="KW-0812">Transmembrane</keyword>
<dbReference type="AlphaFoldDB" id="A0A7W7WAS5"/>
<reference evidence="3 4" key="1">
    <citation type="submission" date="2020-08" db="EMBL/GenBank/DDBJ databases">
        <title>Sequencing the genomes of 1000 actinobacteria strains.</title>
        <authorList>
            <person name="Klenk H.-P."/>
        </authorList>
    </citation>
    <scope>NUCLEOTIDE SEQUENCE [LARGE SCALE GENOMIC DNA]</scope>
    <source>
        <strain evidence="3 4">DSM 43023</strain>
    </source>
</reference>
<sequence>MSTLQDILTSAGGTTGENLHAIRRRSLRLLRPGRTPAGVVVALTASLALSAATGATVGLVTGSSFGRMPYRQLAAWAGTAKWSDSGPLAVALAATVAGVVMLALAALPGRTRLVPLESADPRLVMGMTRSGLRRTLRAAARSVDEVDRARVRLGWRNVEITVVSDTDRTGVLLRQVGAAVGDRMASLGALCGGEVVVRLRRRGI</sequence>